<dbReference type="PROSITE" id="PS51702">
    <property type="entry name" value="HTH_MU"/>
    <property type="match status" value="1"/>
</dbReference>
<reference evidence="5" key="1">
    <citation type="journal article" date="2019" name="Int. J. Syst. Evol. Microbiol.">
        <title>The Global Catalogue of Microorganisms (GCM) 10K type strain sequencing project: providing services to taxonomists for standard genome sequencing and annotation.</title>
        <authorList>
            <consortium name="The Broad Institute Genomics Platform"/>
            <consortium name="The Broad Institute Genome Sequencing Center for Infectious Disease"/>
            <person name="Wu L."/>
            <person name="Ma J."/>
        </authorList>
    </citation>
    <scope>NUCLEOTIDE SEQUENCE [LARGE SCALE GENOMIC DNA]</scope>
    <source>
        <strain evidence="5">JCM 1365</strain>
    </source>
</reference>
<keyword evidence="5" id="KW-1185">Reference proteome</keyword>
<organism evidence="4 5">
    <name type="scientific">Terrabacter tumescens</name>
    <dbReference type="NCBI Taxonomy" id="60443"/>
    <lineage>
        <taxon>Bacteria</taxon>
        <taxon>Bacillati</taxon>
        <taxon>Actinomycetota</taxon>
        <taxon>Actinomycetes</taxon>
        <taxon>Micrococcales</taxon>
        <taxon>Intrasporangiaceae</taxon>
        <taxon>Terrabacter</taxon>
    </lineage>
</organism>
<dbReference type="RefSeq" id="WP_030197560.1">
    <property type="nucleotide sequence ID" value="NZ_BMNZ01000002.1"/>
</dbReference>
<keyword evidence="2" id="KW-0812">Transmembrane</keyword>
<sequence>MITILVGGREYDSWDALPEPVRAQLLAAGVDPGPDGQLDSLDLSRAGGAVSRHTLVTGPDGKPLPPWVARLLEAVVEALGPPPPAASASAPPTTDSGDAPNAPDAPQSPTAPEPPDALADGEDTTDGATAGTPRRVPLLFGWIVIGATVLLVATVVVIGLSGV</sequence>
<comment type="caution">
    <text evidence="4">The sequence shown here is derived from an EMBL/GenBank/DDBJ whole genome shotgun (WGS) entry which is preliminary data.</text>
</comment>
<feature type="transmembrane region" description="Helical" evidence="2">
    <location>
        <begin position="139"/>
        <end position="160"/>
    </location>
</feature>
<keyword evidence="2" id="KW-1133">Transmembrane helix</keyword>
<feature type="region of interest" description="Disordered" evidence="1">
    <location>
        <begin position="79"/>
        <end position="132"/>
    </location>
</feature>
<feature type="domain" description="HTH Mu-type" evidence="3">
    <location>
        <begin position="1"/>
        <end position="33"/>
    </location>
</feature>
<accession>A0ABQ2HPE8</accession>
<dbReference type="EMBL" id="BMNZ01000002">
    <property type="protein sequence ID" value="GGM86879.1"/>
    <property type="molecule type" value="Genomic_DNA"/>
</dbReference>
<gene>
    <name evidence="4" type="ORF">GCM10009721_09630</name>
</gene>
<keyword evidence="2" id="KW-0472">Membrane</keyword>
<protein>
    <recommendedName>
        <fullName evidence="3">HTH Mu-type domain-containing protein</fullName>
    </recommendedName>
</protein>
<evidence type="ECO:0000256" key="1">
    <source>
        <dbReference type="SAM" id="MobiDB-lite"/>
    </source>
</evidence>
<evidence type="ECO:0000313" key="5">
    <source>
        <dbReference type="Proteomes" id="UP000623461"/>
    </source>
</evidence>
<proteinExistence type="predicted"/>
<dbReference type="InterPro" id="IPR003314">
    <property type="entry name" value="Mu-type_HTH"/>
</dbReference>
<evidence type="ECO:0000313" key="4">
    <source>
        <dbReference type="EMBL" id="GGM86879.1"/>
    </source>
</evidence>
<dbReference type="Proteomes" id="UP000623461">
    <property type="component" value="Unassembled WGS sequence"/>
</dbReference>
<name>A0ABQ2HPE8_9MICO</name>
<evidence type="ECO:0000256" key="2">
    <source>
        <dbReference type="SAM" id="Phobius"/>
    </source>
</evidence>
<evidence type="ECO:0000259" key="3">
    <source>
        <dbReference type="PROSITE" id="PS51702"/>
    </source>
</evidence>